<dbReference type="Pfam" id="PF10636">
    <property type="entry name" value="hemP"/>
    <property type="match status" value="1"/>
</dbReference>
<dbReference type="Proteomes" id="UP000588068">
    <property type="component" value="Unassembled WGS sequence"/>
</dbReference>
<evidence type="ECO:0000313" key="1">
    <source>
        <dbReference type="EMBL" id="MBB6094189.1"/>
    </source>
</evidence>
<dbReference type="Gene3D" id="2.10.70.10">
    <property type="entry name" value="Complement Module, domain 1"/>
    <property type="match status" value="1"/>
</dbReference>
<accession>A0A841HPC0</accession>
<comment type="caution">
    <text evidence="1">The sequence shown here is derived from an EMBL/GenBank/DDBJ whole genome shotgun (WGS) entry which is preliminary data.</text>
</comment>
<dbReference type="InterPro" id="IPR019600">
    <property type="entry name" value="Hemin_uptake_protein_HemP"/>
</dbReference>
<sequence>MDILTARPPIRNADISSPAPELARGPAVPCIQSNTLFGRSREILIEHGGCYYRLRLTHSNKLILTK</sequence>
<protein>
    <submittedName>
        <fullName evidence="1">Hemin uptake protein HemP</fullName>
    </submittedName>
</protein>
<organism evidence="1 2">
    <name type="scientific">Povalibacter uvarum</name>
    <dbReference type="NCBI Taxonomy" id="732238"/>
    <lineage>
        <taxon>Bacteria</taxon>
        <taxon>Pseudomonadati</taxon>
        <taxon>Pseudomonadota</taxon>
        <taxon>Gammaproteobacteria</taxon>
        <taxon>Steroidobacterales</taxon>
        <taxon>Steroidobacteraceae</taxon>
        <taxon>Povalibacter</taxon>
    </lineage>
</organism>
<proteinExistence type="predicted"/>
<gene>
    <name evidence="1" type="ORF">HNQ60_003070</name>
</gene>
<dbReference type="EMBL" id="JACHHZ010000003">
    <property type="protein sequence ID" value="MBB6094189.1"/>
    <property type="molecule type" value="Genomic_DNA"/>
</dbReference>
<dbReference type="AlphaFoldDB" id="A0A841HPC0"/>
<dbReference type="RefSeq" id="WP_184333221.1">
    <property type="nucleotide sequence ID" value="NZ_JACHHZ010000003.1"/>
</dbReference>
<name>A0A841HPC0_9GAMM</name>
<keyword evidence="2" id="KW-1185">Reference proteome</keyword>
<reference evidence="1 2" key="1">
    <citation type="submission" date="2020-08" db="EMBL/GenBank/DDBJ databases">
        <title>Genomic Encyclopedia of Type Strains, Phase IV (KMG-IV): sequencing the most valuable type-strain genomes for metagenomic binning, comparative biology and taxonomic classification.</title>
        <authorList>
            <person name="Goeker M."/>
        </authorList>
    </citation>
    <scope>NUCLEOTIDE SEQUENCE [LARGE SCALE GENOMIC DNA]</scope>
    <source>
        <strain evidence="1 2">DSM 26723</strain>
    </source>
</reference>
<evidence type="ECO:0000313" key="2">
    <source>
        <dbReference type="Proteomes" id="UP000588068"/>
    </source>
</evidence>